<organism evidence="1 2">
    <name type="scientific">Nocardia gamkensis</name>
    <dbReference type="NCBI Taxonomy" id="352869"/>
    <lineage>
        <taxon>Bacteria</taxon>
        <taxon>Bacillati</taxon>
        <taxon>Actinomycetota</taxon>
        <taxon>Actinomycetes</taxon>
        <taxon>Mycobacteriales</taxon>
        <taxon>Nocardiaceae</taxon>
        <taxon>Nocardia</taxon>
    </lineage>
</organism>
<gene>
    <name evidence="1" type="ORF">HGB38_07025</name>
</gene>
<dbReference type="SUPFAM" id="SSF82171">
    <property type="entry name" value="DPP6 N-terminal domain-like"/>
    <property type="match status" value="1"/>
</dbReference>
<name>A0A7X6R291_9NOCA</name>
<keyword evidence="2" id="KW-1185">Reference proteome</keyword>
<dbReference type="RefSeq" id="WP_062974404.1">
    <property type="nucleotide sequence ID" value="NZ_JAAXOS010000003.1"/>
</dbReference>
<comment type="caution">
    <text evidence="1">The sequence shown here is derived from an EMBL/GenBank/DDBJ whole genome shotgun (WGS) entry which is preliminary data.</text>
</comment>
<protein>
    <submittedName>
        <fullName evidence="1">Uncharacterized protein</fullName>
    </submittedName>
</protein>
<dbReference type="EMBL" id="JAAXOS010000003">
    <property type="protein sequence ID" value="NKY25972.1"/>
    <property type="molecule type" value="Genomic_DNA"/>
</dbReference>
<reference evidence="1 2" key="1">
    <citation type="submission" date="2020-04" db="EMBL/GenBank/DDBJ databases">
        <title>MicrobeNet Type strains.</title>
        <authorList>
            <person name="Nicholson A.C."/>
        </authorList>
    </citation>
    <scope>NUCLEOTIDE SEQUENCE [LARGE SCALE GENOMIC DNA]</scope>
    <source>
        <strain evidence="1 2">DSM 44956</strain>
    </source>
</reference>
<dbReference type="AlphaFoldDB" id="A0A7X6R291"/>
<evidence type="ECO:0000313" key="1">
    <source>
        <dbReference type="EMBL" id="NKY25972.1"/>
    </source>
</evidence>
<evidence type="ECO:0000313" key="2">
    <source>
        <dbReference type="Proteomes" id="UP000540698"/>
    </source>
</evidence>
<dbReference type="Proteomes" id="UP000540698">
    <property type="component" value="Unassembled WGS sequence"/>
</dbReference>
<sequence length="116" mass="11611">MALSGADNGSLVARVKKDGSIILADAASGITLAHIPAVNPGEIGKTGVGLSPDGGYLVTATEDSHEKPGKLVERAIDPATLIRTACDIAAGDLSPDEWNRIIGVPRPASAGCPAAS</sequence>
<accession>A0A7X6R291</accession>
<proteinExistence type="predicted"/>